<dbReference type="CDD" id="cd01650">
    <property type="entry name" value="RT_nLTR_like"/>
    <property type="match status" value="1"/>
</dbReference>
<feature type="compositionally biased region" description="Low complexity" evidence="1">
    <location>
        <begin position="898"/>
        <end position="907"/>
    </location>
</feature>
<feature type="compositionally biased region" description="Low complexity" evidence="1">
    <location>
        <begin position="1032"/>
        <end position="1041"/>
    </location>
</feature>
<reference evidence="3 4" key="2">
    <citation type="journal article" date="2013" name="Genome Biol. Evol.">
        <title>Genome sequencing of Giardia lamblia genotypes A2 and B isolates (DH and GS) and comparative analysis with the genomes of genotypes A1 and E (WB and Pig).</title>
        <authorList>
            <person name="Adam R.D."/>
            <person name="Dahlstrom E.W."/>
            <person name="Martens C.A."/>
            <person name="Bruno D.P."/>
            <person name="Barbian K.D."/>
            <person name="Ricklefs S.M."/>
            <person name="Hernandez M.M."/>
            <person name="Narla N.P."/>
            <person name="Patel R.B."/>
            <person name="Porcella S.F."/>
            <person name="Nash T.E."/>
        </authorList>
    </citation>
    <scope>NUCLEOTIDE SEQUENCE [LARGE SCALE GENOMIC DNA]</scope>
    <source>
        <strain evidence="3 4">GS</strain>
    </source>
</reference>
<evidence type="ECO:0000313" key="4">
    <source>
        <dbReference type="Proteomes" id="UP000018040"/>
    </source>
</evidence>
<accession>V6U3N9</accession>
<sequence>MQTPSGSCTGRGTGESSGPLAEFRLKLLLKPGGRWRPIAVQETLLVAFHRLLLRQTPALRRLPPWQLAFERMAQVKAIRRAEELKRTHHLHTIDIRNAFNTIPHPAILFALHRAGTPRPTVDYIASFLLARHATDLPSVPAGVPQGDPLSMALFCQAIVWPIELSLQRYRILAYADDMILASEPSVPADTVRQDATRALAAIGLTVEPAKCTSTQAGAITFMGTKILKDAPFTLAQTAARRLHEHIAVLRGAGLSRVDRLRLLSACVVPAVNYGPMVDEYPGPSAYRDVDAQVMAELAALLEIPEALALTPRAGYGLGLVLPNQYYAEMQEQRRQLKAGVFREMRKRRIRDAAPLRSFLPLALLQGPPLDDAQALYVGDCLAGRYRRVPPMGICCHCRQPLLPRHHLVCKAINGIHVARHEKLLEALLAAARGRPGHIARNPAIPTDHLQPDLIVGSGFGDLVVTVPWRMERSYALKAAKYRPLVLQGRASHILPIVVGTDGTLHPLSAAGLAYAGVDLHRFAQAAAQIILWHFSQSARLFLELRVGGGRPAGAPPPGPVTAQEAAPAGHRAPSACPAAPQSLALGRDRRRGGGRRPGDACQVLPPPRLACPCTCRAGGALRVLEGPVAPAPRGRGVRHAAAGHAGGRAAAEGTAPHLQAHRCWAEAPCRRPLLPLQEDPHEGIVAGTPGTARTHAGALAPRAPAAACATRTAERAAARHPPAPTQEHHIRMHAAQAAVGRLFPARPARTPGLQCILPPTERARGCTHTRPARPVHVLRLGAGQGGACHVDACPRATAPPPAQGRRAPPPWRATSEAGITYLPARRDRNMARQRSRATEAASAMPPYTPGSAVQPDRPLRCSPWCARDLPEGTGARERRARTRHPPPEGGGSDGRVGRPLPLRAPQRLPAPPARGDCSPSTGTLQRSPAPPTDKRRGQCPPSPTPRLSAPKTHPRVPPRYRRGPHARAQQRPLPEEDHRPPPALQASQRPEEHPPRLRSPHTSPAGASAPRLHPAVQRARSPARGGTGGSRPHPAGPASTPSPGPERQAAAGTACSACAPDCHPPPPAPRLAPLSPPRGAARARPRHPPPERPGHAGPRPGPRWAVCIVCPPGRPFPSS</sequence>
<proteinExistence type="predicted"/>
<dbReference type="GO" id="GO:0003964">
    <property type="term" value="F:RNA-directed DNA polymerase activity"/>
    <property type="evidence" value="ECO:0007669"/>
    <property type="project" value="UniProtKB-KW"/>
</dbReference>
<dbReference type="SUPFAM" id="SSF56672">
    <property type="entry name" value="DNA/RNA polymerases"/>
    <property type="match status" value="1"/>
</dbReference>
<organism evidence="3 4">
    <name type="scientific">Giardia intestinalis</name>
    <name type="common">Giardia lamblia</name>
    <dbReference type="NCBI Taxonomy" id="5741"/>
    <lineage>
        <taxon>Eukaryota</taxon>
        <taxon>Metamonada</taxon>
        <taxon>Diplomonadida</taxon>
        <taxon>Hexamitidae</taxon>
        <taxon>Giardiinae</taxon>
        <taxon>Giardia</taxon>
    </lineage>
</organism>
<feature type="region of interest" description="Disordered" evidence="1">
    <location>
        <begin position="824"/>
        <end position="1105"/>
    </location>
</feature>
<name>V6U3N9_GIAIN</name>
<feature type="compositionally biased region" description="Basic residues" evidence="1">
    <location>
        <begin position="952"/>
        <end position="965"/>
    </location>
</feature>
<feature type="compositionally biased region" description="Low complexity" evidence="1">
    <location>
        <begin position="1049"/>
        <end position="1061"/>
    </location>
</feature>
<dbReference type="InterPro" id="IPR000477">
    <property type="entry name" value="RT_dom"/>
</dbReference>
<dbReference type="OrthoDB" id="6629415at2759"/>
<dbReference type="VEuPathDB" id="GiardiaDB:DHA2_154164"/>
<dbReference type="InterPro" id="IPR043502">
    <property type="entry name" value="DNA/RNA_pol_sf"/>
</dbReference>
<evidence type="ECO:0000259" key="2">
    <source>
        <dbReference type="PROSITE" id="PS50878"/>
    </source>
</evidence>
<dbReference type="Pfam" id="PF00078">
    <property type="entry name" value="RVT_1"/>
    <property type="match status" value="1"/>
</dbReference>
<feature type="domain" description="Reverse transcriptase" evidence="2">
    <location>
        <begin position="9"/>
        <end position="226"/>
    </location>
</feature>
<gene>
    <name evidence="3" type="ORF">GSB_150669</name>
</gene>
<keyword evidence="3" id="KW-0695">RNA-directed DNA polymerase</keyword>
<comment type="caution">
    <text evidence="3">The sequence shown here is derived from an EMBL/GenBank/DDBJ whole genome shotgun (WGS) entry which is preliminary data.</text>
</comment>
<feature type="compositionally biased region" description="Pro residues" evidence="1">
    <location>
        <begin position="1062"/>
        <end position="1076"/>
    </location>
</feature>
<feature type="region of interest" description="Disordered" evidence="1">
    <location>
        <begin position="552"/>
        <end position="601"/>
    </location>
</feature>
<dbReference type="PROSITE" id="PS50878">
    <property type="entry name" value="RT_POL"/>
    <property type="match status" value="1"/>
</dbReference>
<evidence type="ECO:0000256" key="1">
    <source>
        <dbReference type="SAM" id="MobiDB-lite"/>
    </source>
</evidence>
<dbReference type="Proteomes" id="UP000018040">
    <property type="component" value="Unassembled WGS sequence"/>
</dbReference>
<dbReference type="EMBL" id="AHHH01000009">
    <property type="protein sequence ID" value="ESU45217.1"/>
    <property type="molecule type" value="Genomic_DNA"/>
</dbReference>
<protein>
    <submittedName>
        <fullName evidence="3">Reverse transcriptase</fullName>
    </submittedName>
</protein>
<keyword evidence="3" id="KW-0548">Nucleotidyltransferase</keyword>
<dbReference type="AlphaFoldDB" id="V6U3N9"/>
<dbReference type="VEuPathDB" id="GiardiaDB:QR46_4847"/>
<keyword evidence="3" id="KW-0808">Transferase</keyword>
<dbReference type="PANTHER" id="PTHR19446">
    <property type="entry name" value="REVERSE TRANSCRIPTASES"/>
    <property type="match status" value="1"/>
</dbReference>
<dbReference type="VEuPathDB" id="GiardiaDB:GL50803_0061818"/>
<feature type="compositionally biased region" description="Basic and acidic residues" evidence="1">
    <location>
        <begin position="868"/>
        <end position="877"/>
    </location>
</feature>
<evidence type="ECO:0000313" key="3">
    <source>
        <dbReference type="EMBL" id="ESU45217.1"/>
    </source>
</evidence>
<reference evidence="4" key="1">
    <citation type="submission" date="2012-02" db="EMBL/GenBank/DDBJ databases">
        <title>Genome sequencing of Giardia lamblia Genotypes A2 and B isolates (DH and GS) and comparative analysis with the genomes of Genotypes A1 and E (WB and Pig).</title>
        <authorList>
            <person name="Adam R."/>
            <person name="Dahlstrom E."/>
            <person name="Martens C."/>
            <person name="Bruno D."/>
            <person name="Barbian K."/>
            <person name="Porcella S.F."/>
            <person name="Nash T."/>
        </authorList>
    </citation>
    <scope>NUCLEOTIDE SEQUENCE</scope>
    <source>
        <strain evidence="4">GS</strain>
    </source>
</reference>